<dbReference type="OrthoDB" id="2991872at2759"/>
<feature type="transmembrane region" description="Helical" evidence="1">
    <location>
        <begin position="7"/>
        <end position="27"/>
    </location>
</feature>
<evidence type="ECO:0000256" key="1">
    <source>
        <dbReference type="SAM" id="Phobius"/>
    </source>
</evidence>
<dbReference type="RefSeq" id="XP_056494022.1">
    <property type="nucleotide sequence ID" value="XM_056625440.1"/>
</dbReference>
<proteinExistence type="predicted"/>
<dbReference type="EMBL" id="JAPZBU010000003">
    <property type="protein sequence ID" value="KAJ5414176.1"/>
    <property type="molecule type" value="Genomic_DNA"/>
</dbReference>
<comment type="caution">
    <text evidence="2">The sequence shown here is derived from an EMBL/GenBank/DDBJ whole genome shotgun (WGS) entry which is preliminary data.</text>
</comment>
<organism evidence="2 3">
    <name type="scientific">Penicillium cosmopolitanum</name>
    <dbReference type="NCBI Taxonomy" id="1131564"/>
    <lineage>
        <taxon>Eukaryota</taxon>
        <taxon>Fungi</taxon>
        <taxon>Dikarya</taxon>
        <taxon>Ascomycota</taxon>
        <taxon>Pezizomycotina</taxon>
        <taxon>Eurotiomycetes</taxon>
        <taxon>Eurotiomycetidae</taxon>
        <taxon>Eurotiales</taxon>
        <taxon>Aspergillaceae</taxon>
        <taxon>Penicillium</taxon>
    </lineage>
</organism>
<reference evidence="2" key="2">
    <citation type="journal article" date="2023" name="IMA Fungus">
        <title>Comparative genomic study of the Penicillium genus elucidates a diverse pangenome and 15 lateral gene transfer events.</title>
        <authorList>
            <person name="Petersen C."/>
            <person name="Sorensen T."/>
            <person name="Nielsen M.R."/>
            <person name="Sondergaard T.E."/>
            <person name="Sorensen J.L."/>
            <person name="Fitzpatrick D.A."/>
            <person name="Frisvad J.C."/>
            <person name="Nielsen K.L."/>
        </authorList>
    </citation>
    <scope>NUCLEOTIDE SEQUENCE</scope>
    <source>
        <strain evidence="2">IBT 29677</strain>
    </source>
</reference>
<dbReference type="AlphaFoldDB" id="A0A9W9WB92"/>
<evidence type="ECO:0000313" key="3">
    <source>
        <dbReference type="Proteomes" id="UP001147747"/>
    </source>
</evidence>
<sequence>MSLAQSAAIYCYAGLILLGAFSRFTHGTYTPQYYAFQVARAPDDGSTGSRIIPVIDLVVGLTLLLSSGRLRISVAIFSSACCFIGLFMRIREGKGFYNDTALLSLSVYTTTSLIRARRA</sequence>
<protein>
    <submittedName>
        <fullName evidence="2">Uncharacterized protein</fullName>
    </submittedName>
</protein>
<dbReference type="GeneID" id="81364420"/>
<feature type="transmembrane region" description="Helical" evidence="1">
    <location>
        <begin position="72"/>
        <end position="90"/>
    </location>
</feature>
<name>A0A9W9WB92_9EURO</name>
<reference evidence="2" key="1">
    <citation type="submission" date="2022-12" db="EMBL/GenBank/DDBJ databases">
        <authorList>
            <person name="Petersen C."/>
        </authorList>
    </citation>
    <scope>NUCLEOTIDE SEQUENCE</scope>
    <source>
        <strain evidence="2">IBT 29677</strain>
    </source>
</reference>
<keyword evidence="1" id="KW-1133">Transmembrane helix</keyword>
<keyword evidence="1" id="KW-0812">Transmembrane</keyword>
<gene>
    <name evidence="2" type="ORF">N7509_000803</name>
</gene>
<keyword evidence="1" id="KW-0472">Membrane</keyword>
<keyword evidence="3" id="KW-1185">Reference proteome</keyword>
<evidence type="ECO:0000313" key="2">
    <source>
        <dbReference type="EMBL" id="KAJ5414176.1"/>
    </source>
</evidence>
<accession>A0A9W9WB92</accession>
<dbReference type="Proteomes" id="UP001147747">
    <property type="component" value="Unassembled WGS sequence"/>
</dbReference>